<dbReference type="Pfam" id="PF18120">
    <property type="entry name" value="DUF5597"/>
    <property type="match status" value="1"/>
</dbReference>
<feature type="domain" description="Glycoside hydrolase family 42 N-terminal" evidence="5">
    <location>
        <begin position="66"/>
        <end position="215"/>
    </location>
</feature>
<sequence length="540" mass="61777">MNTLYPYFIALLFFVNIPVFAQEFPELTARGERKILVVKDQPFLILGGELGNSSASDMCYMENIWPKIKKMNLNTLLTPVYWELTEPQEGKFNFELIDNLIRDARKHDVKLVLLWFGSWKNSMSCYAPVWVKKNARRFPRAASKEGEGQEILSPFARENLEADKKAFVALMNHLRKTDGGEQTVIMVQVENEIGMLPDARDHSAEANRFFKQAVPDELITYMKNNRDELAPFLRTRWESNGSSWRGSWEEIFGKGLDTDEIFMAWYFARYADEVAKAGKEAYPLPMFVNAALNRPGVRPGDYPSGGPLPHLIDIWKAAAPQIDFLSPDFYNPRFRYWNDLYTREDNPLFIPEIRFEPSVGAKAFYAIGHYHAMGFSPFSIESTEHPEEENIGKVYELLRQLSPEIQQNVGSRDMRGVWLSKSEAVDTLHFGDYTLVAKHDHILGWSPEAKAEEWPESGALIIRKGPGKFIIAGTGVVVTFLSRSKNAPQAGISRIDEGKYENGSWKPGRRMNGDQSHQGRHLRIPAGRYDIQQVELYSYK</sequence>
<dbReference type="GO" id="GO:0005975">
    <property type="term" value="P:carbohydrate metabolic process"/>
    <property type="evidence" value="ECO:0007669"/>
    <property type="project" value="InterPro"/>
</dbReference>
<evidence type="ECO:0000313" key="8">
    <source>
        <dbReference type="Proteomes" id="UP000182248"/>
    </source>
</evidence>
<reference evidence="7 8" key="1">
    <citation type="submission" date="2016-11" db="EMBL/GenBank/DDBJ databases">
        <authorList>
            <person name="Jaros S."/>
            <person name="Januszkiewicz K."/>
            <person name="Wedrychowicz H."/>
        </authorList>
    </citation>
    <scope>NUCLEOTIDE SEQUENCE [LARGE SCALE GENOMIC DNA]</scope>
    <source>
        <strain evidence="7 8">CGMCC 1.12145</strain>
    </source>
</reference>
<dbReference type="FunFam" id="3.20.20.80:FF:000135">
    <property type="entry name" value="Beta-galactosidase, putative, bgl35A"/>
    <property type="match status" value="1"/>
</dbReference>
<dbReference type="InterPro" id="IPR013529">
    <property type="entry name" value="Glyco_hydro_42_N"/>
</dbReference>
<dbReference type="InterPro" id="IPR001944">
    <property type="entry name" value="Glycoside_Hdrlase_35"/>
</dbReference>
<evidence type="ECO:0000259" key="5">
    <source>
        <dbReference type="Pfam" id="PF02449"/>
    </source>
</evidence>
<gene>
    <name evidence="7" type="ORF">SAMN02927921_03660</name>
</gene>
<dbReference type="Pfam" id="PF02449">
    <property type="entry name" value="Glyco_hydro_42"/>
    <property type="match status" value="1"/>
</dbReference>
<dbReference type="SUPFAM" id="SSF51445">
    <property type="entry name" value="(Trans)glycosidases"/>
    <property type="match status" value="1"/>
</dbReference>
<keyword evidence="2" id="KW-0378">Hydrolase</keyword>
<keyword evidence="3" id="KW-0326">Glycosidase</keyword>
<dbReference type="GO" id="GO:0004565">
    <property type="term" value="F:beta-galactosidase activity"/>
    <property type="evidence" value="ECO:0007669"/>
    <property type="project" value="InterPro"/>
</dbReference>
<evidence type="ECO:0000256" key="4">
    <source>
        <dbReference type="SAM" id="MobiDB-lite"/>
    </source>
</evidence>
<evidence type="ECO:0000313" key="7">
    <source>
        <dbReference type="EMBL" id="SFW72290.1"/>
    </source>
</evidence>
<evidence type="ECO:0000256" key="2">
    <source>
        <dbReference type="ARBA" id="ARBA00022801"/>
    </source>
</evidence>
<comment type="similarity">
    <text evidence="1">Belongs to the glycosyl hydrolase 35 family.</text>
</comment>
<proteinExistence type="inferred from homology"/>
<evidence type="ECO:0000256" key="3">
    <source>
        <dbReference type="ARBA" id="ARBA00023295"/>
    </source>
</evidence>
<organism evidence="7 8">
    <name type="scientific">Sinomicrobium oceani</name>
    <dbReference type="NCBI Taxonomy" id="1150368"/>
    <lineage>
        <taxon>Bacteria</taxon>
        <taxon>Pseudomonadati</taxon>
        <taxon>Bacteroidota</taxon>
        <taxon>Flavobacteriia</taxon>
        <taxon>Flavobacteriales</taxon>
        <taxon>Flavobacteriaceae</taxon>
        <taxon>Sinomicrobium</taxon>
    </lineage>
</organism>
<evidence type="ECO:0000259" key="6">
    <source>
        <dbReference type="Pfam" id="PF18120"/>
    </source>
</evidence>
<dbReference type="InterPro" id="IPR040719">
    <property type="entry name" value="DUF5597"/>
</dbReference>
<keyword evidence="8" id="KW-1185">Reference proteome</keyword>
<name>A0A1K1RJ63_9FLAO</name>
<dbReference type="STRING" id="1150368.SAMN02927921_03660"/>
<dbReference type="Gene3D" id="3.20.20.80">
    <property type="entry name" value="Glycosidases"/>
    <property type="match status" value="1"/>
</dbReference>
<dbReference type="EMBL" id="FPJE01000027">
    <property type="protein sequence ID" value="SFW72290.1"/>
    <property type="molecule type" value="Genomic_DNA"/>
</dbReference>
<dbReference type="PANTHER" id="PTHR23421">
    <property type="entry name" value="BETA-GALACTOSIDASE RELATED"/>
    <property type="match status" value="1"/>
</dbReference>
<protein>
    <submittedName>
        <fullName evidence="7">Beta-galactosidase GanA</fullName>
    </submittedName>
</protein>
<dbReference type="Gene3D" id="2.60.220.20">
    <property type="entry name" value="putative beta-Galactosidase from caulobacter crescentus"/>
    <property type="match status" value="1"/>
</dbReference>
<dbReference type="RefSeq" id="WP_072318903.1">
    <property type="nucleotide sequence ID" value="NZ_FPJE01000027.1"/>
</dbReference>
<dbReference type="GO" id="GO:0009341">
    <property type="term" value="C:beta-galactosidase complex"/>
    <property type="evidence" value="ECO:0007669"/>
    <property type="project" value="InterPro"/>
</dbReference>
<dbReference type="Proteomes" id="UP000182248">
    <property type="component" value="Unassembled WGS sequence"/>
</dbReference>
<feature type="region of interest" description="Disordered" evidence="4">
    <location>
        <begin position="492"/>
        <end position="520"/>
    </location>
</feature>
<accession>A0A1K1RJ63</accession>
<dbReference type="AlphaFoldDB" id="A0A1K1RJ63"/>
<evidence type="ECO:0000256" key="1">
    <source>
        <dbReference type="ARBA" id="ARBA00009809"/>
    </source>
</evidence>
<feature type="domain" description="DUF5597" evidence="6">
    <location>
        <begin position="392"/>
        <end position="523"/>
    </location>
</feature>
<dbReference type="InterPro" id="IPR017853">
    <property type="entry name" value="GH"/>
</dbReference>